<dbReference type="GO" id="GO:0003677">
    <property type="term" value="F:DNA binding"/>
    <property type="evidence" value="ECO:0007669"/>
    <property type="project" value="InterPro"/>
</dbReference>
<reference evidence="2 3" key="1">
    <citation type="submission" date="2016-12" db="EMBL/GenBank/DDBJ databases">
        <title>Trade-off between light-utilization and light-protection in marine flavobacteria.</title>
        <authorList>
            <person name="Kumagai Y."/>
            <person name="Yoshizawa S."/>
            <person name="Kogure K."/>
            <person name="Iwasaki W."/>
        </authorList>
    </citation>
    <scope>NUCLEOTIDE SEQUENCE [LARGE SCALE GENOMIC DNA]</scope>
    <source>
        <strain evidence="2 3">NBRC 108759</strain>
    </source>
</reference>
<dbReference type="SMART" id="SM00530">
    <property type="entry name" value="HTH_XRE"/>
    <property type="match status" value="1"/>
</dbReference>
<organism evidence="2 3">
    <name type="scientific">Polaribacter porphyrae</name>
    <dbReference type="NCBI Taxonomy" id="1137780"/>
    <lineage>
        <taxon>Bacteria</taxon>
        <taxon>Pseudomonadati</taxon>
        <taxon>Bacteroidota</taxon>
        <taxon>Flavobacteriia</taxon>
        <taxon>Flavobacteriales</taxon>
        <taxon>Flavobacteriaceae</taxon>
    </lineage>
</organism>
<dbReference type="InterPro" id="IPR010982">
    <property type="entry name" value="Lambda_DNA-bd_dom_sf"/>
</dbReference>
<dbReference type="SUPFAM" id="SSF47413">
    <property type="entry name" value="lambda repressor-like DNA-binding domains"/>
    <property type="match status" value="1"/>
</dbReference>
<dbReference type="Gene3D" id="1.10.260.40">
    <property type="entry name" value="lambda repressor-like DNA-binding domains"/>
    <property type="match status" value="1"/>
</dbReference>
<evidence type="ECO:0000313" key="3">
    <source>
        <dbReference type="Proteomes" id="UP000238882"/>
    </source>
</evidence>
<name>A0A2S7WQA3_9FLAO</name>
<dbReference type="Proteomes" id="UP000238882">
    <property type="component" value="Unassembled WGS sequence"/>
</dbReference>
<evidence type="ECO:0000313" key="2">
    <source>
        <dbReference type="EMBL" id="PQJ79798.1"/>
    </source>
</evidence>
<evidence type="ECO:0000259" key="1">
    <source>
        <dbReference type="PROSITE" id="PS50943"/>
    </source>
</evidence>
<keyword evidence="3" id="KW-1185">Reference proteome</keyword>
<dbReference type="Pfam" id="PF01381">
    <property type="entry name" value="HTH_3"/>
    <property type="match status" value="1"/>
</dbReference>
<dbReference type="EMBL" id="MSCN01000001">
    <property type="protein sequence ID" value="PQJ79798.1"/>
    <property type="molecule type" value="Genomic_DNA"/>
</dbReference>
<dbReference type="AlphaFoldDB" id="A0A2S7WQA3"/>
<protein>
    <recommendedName>
        <fullName evidence="1">HTH cro/C1-type domain-containing protein</fullName>
    </recommendedName>
</protein>
<comment type="caution">
    <text evidence="2">The sequence shown here is derived from an EMBL/GenBank/DDBJ whole genome shotgun (WGS) entry which is preliminary data.</text>
</comment>
<dbReference type="InterPro" id="IPR001387">
    <property type="entry name" value="Cro/C1-type_HTH"/>
</dbReference>
<feature type="domain" description="HTH cro/C1-type" evidence="1">
    <location>
        <begin position="16"/>
        <end position="70"/>
    </location>
</feature>
<dbReference type="PROSITE" id="PS50943">
    <property type="entry name" value="HTH_CROC1"/>
    <property type="match status" value="1"/>
</dbReference>
<dbReference type="CDD" id="cd00093">
    <property type="entry name" value="HTH_XRE"/>
    <property type="match status" value="1"/>
</dbReference>
<sequence>MPRGYNINPITLGDYLKQYRLENGYTTFELSLELDVYQTTIYKWENNESNPKGKNLNKIIEFMGYDPRIHKPINTKYYELN</sequence>
<proteinExistence type="predicted"/>
<gene>
    <name evidence="2" type="ORF">BTO18_11710</name>
</gene>
<accession>A0A2S7WQA3</accession>